<evidence type="ECO:0000256" key="4">
    <source>
        <dbReference type="ARBA" id="ARBA00023136"/>
    </source>
</evidence>
<feature type="transmembrane region" description="Helical" evidence="5">
    <location>
        <begin position="150"/>
        <end position="167"/>
    </location>
</feature>
<gene>
    <name evidence="7" type="ORF">JTE90_006151</name>
</gene>
<dbReference type="EMBL" id="JAFNEN010000641">
    <property type="protein sequence ID" value="KAG8179251.1"/>
    <property type="molecule type" value="Genomic_DNA"/>
</dbReference>
<feature type="transmembrane region" description="Helical" evidence="5">
    <location>
        <begin position="291"/>
        <end position="309"/>
    </location>
</feature>
<dbReference type="InterPro" id="IPR013057">
    <property type="entry name" value="AA_transpt_TM"/>
</dbReference>
<dbReference type="PANTHER" id="PTHR22950:SF703">
    <property type="entry name" value="AMINO ACID TRANSPORTER TRANSMEMBRANE DOMAIN-CONTAINING PROTEIN"/>
    <property type="match status" value="1"/>
</dbReference>
<name>A0AAV6U6G0_9ARAC</name>
<evidence type="ECO:0000313" key="8">
    <source>
        <dbReference type="Proteomes" id="UP000827092"/>
    </source>
</evidence>
<dbReference type="Gene3D" id="1.20.1740.10">
    <property type="entry name" value="Amino acid/polyamine transporter I"/>
    <property type="match status" value="1"/>
</dbReference>
<feature type="domain" description="Amino acid transporter transmembrane" evidence="6">
    <location>
        <begin position="26"/>
        <end position="415"/>
    </location>
</feature>
<feature type="transmembrane region" description="Helical" evidence="5">
    <location>
        <begin position="353"/>
        <end position="377"/>
    </location>
</feature>
<protein>
    <recommendedName>
        <fullName evidence="6">Amino acid transporter transmembrane domain-containing protein</fullName>
    </recommendedName>
</protein>
<keyword evidence="4 5" id="KW-0472">Membrane</keyword>
<evidence type="ECO:0000256" key="5">
    <source>
        <dbReference type="SAM" id="Phobius"/>
    </source>
</evidence>
<comment type="caution">
    <text evidence="7">The sequence shown here is derived from an EMBL/GenBank/DDBJ whole genome shotgun (WGS) entry which is preliminary data.</text>
</comment>
<feature type="transmembrane region" description="Helical" evidence="5">
    <location>
        <begin position="217"/>
        <end position="236"/>
    </location>
</feature>
<feature type="transmembrane region" description="Helical" evidence="5">
    <location>
        <begin position="397"/>
        <end position="417"/>
    </location>
</feature>
<accession>A0AAV6U6G0</accession>
<evidence type="ECO:0000256" key="2">
    <source>
        <dbReference type="ARBA" id="ARBA00022692"/>
    </source>
</evidence>
<sequence>MKNVEHVSSSEKELVHNLPNPSSKGYSLWLAAVYITSFMAGMGVLAMPHALAGTGWFGVILVCLACANSWYSSTILGRSWLILEERWGEYRGKFRYPYPAIGMRATGRPWMRYVVSVALHVSFIGISIVYLLLSAEIAESLTNNYITLEYKYWIIILAAILCPLSWFGSIEEFWFAAIGALATATLACVAILVAVLLQVPKETLPTYGDTSFSTASLAFGAILFSFGGAFMCPTIQNDMADRRKFHKAALIGFIGILLLYLPVTVVGYAVVGHSVPPNILDAIGKGTLRTVIEACLAIHVFLAFLLAVNPVAQELEESLNVKPTFNWKRLVIRSLIVGLNLVVAYAVPHFDKILNLIGGSTFTLLAFVFPPIFYMLLVRGEPLESEAREISVLEKLFLIQVVITGVAGGISCTYFAILDIAQAIS</sequence>
<keyword evidence="8" id="KW-1185">Reference proteome</keyword>
<feature type="transmembrane region" description="Helical" evidence="5">
    <location>
        <begin position="174"/>
        <end position="197"/>
    </location>
</feature>
<dbReference type="Pfam" id="PF01490">
    <property type="entry name" value="Aa_trans"/>
    <property type="match status" value="1"/>
</dbReference>
<feature type="transmembrane region" description="Helical" evidence="5">
    <location>
        <begin position="113"/>
        <end position="138"/>
    </location>
</feature>
<proteinExistence type="predicted"/>
<feature type="transmembrane region" description="Helical" evidence="5">
    <location>
        <begin position="248"/>
        <end position="271"/>
    </location>
</feature>
<keyword evidence="3 5" id="KW-1133">Transmembrane helix</keyword>
<evidence type="ECO:0000259" key="6">
    <source>
        <dbReference type="Pfam" id="PF01490"/>
    </source>
</evidence>
<evidence type="ECO:0000256" key="1">
    <source>
        <dbReference type="ARBA" id="ARBA00004141"/>
    </source>
</evidence>
<dbReference type="FunFam" id="1.20.1740.10:FF:000052">
    <property type="entry name" value="Lysine histidine transporter-like 3"/>
    <property type="match status" value="1"/>
</dbReference>
<comment type="subcellular location">
    <subcellularLocation>
        <location evidence="1">Membrane</location>
        <topology evidence="1">Multi-pass membrane protein</topology>
    </subcellularLocation>
</comment>
<evidence type="ECO:0000256" key="3">
    <source>
        <dbReference type="ARBA" id="ARBA00022989"/>
    </source>
</evidence>
<organism evidence="7 8">
    <name type="scientific">Oedothorax gibbosus</name>
    <dbReference type="NCBI Taxonomy" id="931172"/>
    <lineage>
        <taxon>Eukaryota</taxon>
        <taxon>Metazoa</taxon>
        <taxon>Ecdysozoa</taxon>
        <taxon>Arthropoda</taxon>
        <taxon>Chelicerata</taxon>
        <taxon>Arachnida</taxon>
        <taxon>Araneae</taxon>
        <taxon>Araneomorphae</taxon>
        <taxon>Entelegynae</taxon>
        <taxon>Araneoidea</taxon>
        <taxon>Linyphiidae</taxon>
        <taxon>Erigoninae</taxon>
        <taxon>Oedothorax</taxon>
    </lineage>
</organism>
<feature type="transmembrane region" description="Helical" evidence="5">
    <location>
        <begin position="330"/>
        <end position="347"/>
    </location>
</feature>
<dbReference type="AlphaFoldDB" id="A0AAV6U6G0"/>
<reference evidence="7 8" key="1">
    <citation type="journal article" date="2022" name="Nat. Ecol. Evol.">
        <title>A masculinizing supergene underlies an exaggerated male reproductive morph in a spider.</title>
        <authorList>
            <person name="Hendrickx F."/>
            <person name="De Corte Z."/>
            <person name="Sonet G."/>
            <person name="Van Belleghem S.M."/>
            <person name="Kostlbacher S."/>
            <person name="Vangestel C."/>
        </authorList>
    </citation>
    <scope>NUCLEOTIDE SEQUENCE [LARGE SCALE GENOMIC DNA]</scope>
    <source>
        <strain evidence="7">W744_W776</strain>
    </source>
</reference>
<dbReference type="GO" id="GO:0015179">
    <property type="term" value="F:L-amino acid transmembrane transporter activity"/>
    <property type="evidence" value="ECO:0007669"/>
    <property type="project" value="TreeGrafter"/>
</dbReference>
<feature type="transmembrane region" description="Helical" evidence="5">
    <location>
        <begin position="26"/>
        <end position="47"/>
    </location>
</feature>
<dbReference type="GO" id="GO:0005774">
    <property type="term" value="C:vacuolar membrane"/>
    <property type="evidence" value="ECO:0007669"/>
    <property type="project" value="TreeGrafter"/>
</dbReference>
<keyword evidence="2 5" id="KW-0812">Transmembrane</keyword>
<dbReference type="Proteomes" id="UP000827092">
    <property type="component" value="Unassembled WGS sequence"/>
</dbReference>
<dbReference type="PANTHER" id="PTHR22950">
    <property type="entry name" value="AMINO ACID TRANSPORTER"/>
    <property type="match status" value="1"/>
</dbReference>
<evidence type="ECO:0000313" key="7">
    <source>
        <dbReference type="EMBL" id="KAG8179251.1"/>
    </source>
</evidence>
<feature type="transmembrane region" description="Helical" evidence="5">
    <location>
        <begin position="53"/>
        <end position="71"/>
    </location>
</feature>